<evidence type="ECO:0008006" key="10">
    <source>
        <dbReference type="Google" id="ProtNLM"/>
    </source>
</evidence>
<dbReference type="GO" id="GO:0008324">
    <property type="term" value="F:monoatomic cation transmembrane transporter activity"/>
    <property type="evidence" value="ECO:0007669"/>
    <property type="project" value="InterPro"/>
</dbReference>
<dbReference type="HOGENOM" id="CLU_086615_4_0_4"/>
<dbReference type="AlphaFoldDB" id="Q82TI3"/>
<keyword evidence="9" id="KW-1185">Reference proteome</keyword>
<accession>Q82TI3</accession>
<dbReference type="eggNOG" id="COG1863">
    <property type="taxonomic scope" value="Bacteria"/>
</dbReference>
<dbReference type="GO" id="GO:0005886">
    <property type="term" value="C:plasma membrane"/>
    <property type="evidence" value="ECO:0007669"/>
    <property type="project" value="UniProtKB-SubCell"/>
</dbReference>
<evidence type="ECO:0000256" key="7">
    <source>
        <dbReference type="SAM" id="Phobius"/>
    </source>
</evidence>
<dbReference type="EMBL" id="AL954747">
    <property type="protein sequence ID" value="CAD85815.1"/>
    <property type="molecule type" value="Genomic_DNA"/>
</dbReference>
<evidence type="ECO:0000256" key="4">
    <source>
        <dbReference type="ARBA" id="ARBA00022692"/>
    </source>
</evidence>
<dbReference type="STRING" id="228410.NE1904"/>
<keyword evidence="3" id="KW-1003">Cell membrane</keyword>
<feature type="transmembrane region" description="Helical" evidence="7">
    <location>
        <begin position="29"/>
        <end position="46"/>
    </location>
</feature>
<keyword evidence="5 7" id="KW-1133">Transmembrane helix</keyword>
<feature type="transmembrane region" description="Helical" evidence="7">
    <location>
        <begin position="7"/>
        <end position="23"/>
    </location>
</feature>
<dbReference type="PANTHER" id="PTHR34584">
    <property type="entry name" value="NA(+)/H(+) ANTIPORTER SUBUNIT E1"/>
    <property type="match status" value="1"/>
</dbReference>
<evidence type="ECO:0000256" key="5">
    <source>
        <dbReference type="ARBA" id="ARBA00022989"/>
    </source>
</evidence>
<gene>
    <name evidence="8" type="ordered locus">NE1904</name>
</gene>
<dbReference type="RefSeq" id="WP_011112441.1">
    <property type="nucleotide sequence ID" value="NC_004757.1"/>
</dbReference>
<evidence type="ECO:0000256" key="1">
    <source>
        <dbReference type="ARBA" id="ARBA00004651"/>
    </source>
</evidence>
<dbReference type="OrthoDB" id="9807187at2"/>
<dbReference type="InterPro" id="IPR002758">
    <property type="entry name" value="Cation_antiport_E"/>
</dbReference>
<comment type="similarity">
    <text evidence="2">Belongs to the CPA3 antiporters (TC 2.A.63) subunit E family.</text>
</comment>
<sequence length="161" mass="18170">MNRLFPYPLLIILLIITWLMLAGFSVGQFLLGTLTAIIATWGLAALHPAKPRLRRWDLLPRLFAIVFYDIVRSNIAVAGIILHGGRKVGKSGFMTIPLDLRDPMGLAILAIIITGTPGTAWIDYNSARNILILHVFDLVDETAWLNLIKNRYEYLLQEIFE</sequence>
<dbReference type="PhylomeDB" id="Q82TI3"/>
<reference evidence="8 9" key="1">
    <citation type="journal article" date="2003" name="J. Bacteriol.">
        <title>Complete genome sequence of the ammonia-oxidizing bacterium and obligate chemolithoautotroph Nitrosomonas europaea.</title>
        <authorList>
            <person name="Chain P."/>
            <person name="Lamerdin J."/>
            <person name="Larimer F."/>
            <person name="Regala W."/>
            <person name="Land M."/>
            <person name="Hauser L."/>
            <person name="Hooper A."/>
            <person name="Klotz M."/>
            <person name="Norton J."/>
            <person name="Sayavedra-Soto L."/>
            <person name="Arciero D."/>
            <person name="Hommes N."/>
            <person name="Whittaker M."/>
            <person name="Arp D."/>
        </authorList>
    </citation>
    <scope>NUCLEOTIDE SEQUENCE [LARGE SCALE GENOMIC DNA]</scope>
    <source>
        <strain evidence="9">ATCC 19718 / CIP 103999 / KCTC 2705 / NBRC 14298</strain>
    </source>
</reference>
<evidence type="ECO:0000313" key="8">
    <source>
        <dbReference type="EMBL" id="CAD85815.1"/>
    </source>
</evidence>
<feature type="transmembrane region" description="Helical" evidence="7">
    <location>
        <begin position="104"/>
        <end position="124"/>
    </location>
</feature>
<organism evidence="8 9">
    <name type="scientific">Nitrosomonas europaea (strain ATCC 19718 / CIP 103999 / KCTC 2705 / NBRC 14298)</name>
    <dbReference type="NCBI Taxonomy" id="228410"/>
    <lineage>
        <taxon>Bacteria</taxon>
        <taxon>Pseudomonadati</taxon>
        <taxon>Pseudomonadota</taxon>
        <taxon>Betaproteobacteria</taxon>
        <taxon>Nitrosomonadales</taxon>
        <taxon>Nitrosomonadaceae</taxon>
        <taxon>Nitrosomonas</taxon>
    </lineage>
</organism>
<evidence type="ECO:0000256" key="2">
    <source>
        <dbReference type="ARBA" id="ARBA00006228"/>
    </source>
</evidence>
<dbReference type="Proteomes" id="UP000001416">
    <property type="component" value="Chromosome"/>
</dbReference>
<protein>
    <recommendedName>
        <fullName evidence="10">Multisubunit potassium/proton antiporter, PhaE subunit</fullName>
    </recommendedName>
</protein>
<dbReference type="Pfam" id="PF01899">
    <property type="entry name" value="MNHE"/>
    <property type="match status" value="1"/>
</dbReference>
<dbReference type="GeneID" id="87105062"/>
<dbReference type="PIRSF" id="PIRSF019239">
    <property type="entry name" value="MrpE"/>
    <property type="match status" value="1"/>
</dbReference>
<keyword evidence="6 7" id="KW-0472">Membrane</keyword>
<name>Q82TI3_NITEU</name>
<evidence type="ECO:0000256" key="3">
    <source>
        <dbReference type="ARBA" id="ARBA00022475"/>
    </source>
</evidence>
<dbReference type="PANTHER" id="PTHR34584:SF1">
    <property type="entry name" value="NA(+)_H(+) ANTIPORTER SUBUNIT E1"/>
    <property type="match status" value="1"/>
</dbReference>
<evidence type="ECO:0000313" key="9">
    <source>
        <dbReference type="Proteomes" id="UP000001416"/>
    </source>
</evidence>
<proteinExistence type="inferred from homology"/>
<feature type="transmembrane region" description="Helical" evidence="7">
    <location>
        <begin position="58"/>
        <end position="84"/>
    </location>
</feature>
<keyword evidence="4 7" id="KW-0812">Transmembrane</keyword>
<comment type="subcellular location">
    <subcellularLocation>
        <location evidence="1">Cell membrane</location>
        <topology evidence="1">Multi-pass membrane protein</topology>
    </subcellularLocation>
</comment>
<dbReference type="KEGG" id="neu:NE1904"/>
<evidence type="ECO:0000256" key="6">
    <source>
        <dbReference type="ARBA" id="ARBA00023136"/>
    </source>
</evidence>
<dbReference type="NCBIfam" id="NF006520">
    <property type="entry name" value="PRK08965.1-4"/>
    <property type="match status" value="1"/>
</dbReference>